<dbReference type="Proteomes" id="UP001497457">
    <property type="component" value="Unassembled WGS sequence"/>
</dbReference>
<sequence>MEFATGALGALLSKLGQLLQDEYNLHKDTKKNIESLKRELKSIEAALQKVGSIPLEQLDQQVRIWVHEAREASYDMEDIVDTFLVRVQGTERTRKRSADGLIKEIKGFVTKVKMQRDIGQEINKIKNASRKLLSDVTGTIPMLLILLPKPLMLTLGDDTSVQKQRIISIVGFGGLGKTTLAKAVHDKLKEKFDCTAFVPVGRNPDLKKVLSDILIDLDKKQYMSSSLALDQIQLINESHGFLEKKRYFIVIDDVWDTIANEAGEVYNLQPLSDDNSRKLFFGRVSIGERKFSDHQVDDEVSDKILKKCEGIPLAIITMASLLAGKPWEEWSEVHHSIGFTNKENRQVENTKKIISFSYYDLPSQLRTCLLYLSVYPEDYSIKKGPLIWMWIAEGFVHADHGISSFEIGEGYFNQLVNRSMIQLVELEENDKEFSCRIHDMVLDLIPSISHEENFVTFLDNNNEGASSSEVRVRRLALQNIRDGEAHVKNMQQVRSFISLGFDIKKGPPLSSFKFIRVLAVYYIERRHMKHLRYLVHLRYLRINGGLNVEIPEEIASLKFLQTLDVGGFLVGKLATSVCFLTQQLLCLRLGSSVSILFTDGISKLTSLMELHIGFGYHAERSEEEALRRFMKELGSLRELRVLDFHCLHPLSMELQINLVESLRNLEKIEHLSLSIRSLDFFHATVDTAAWEEVGFLLSWRLQQLFLDGISFSRFPSRCINSLRLPKLSQLSLRVDYIDEQDLRIIGGLPHLGFLQLNVKCTLEVACNTSNTDDDGDESLEMNVPTTTDAAGDDGYLFKKLRFCSLWYDEVRLVPSKDGVPFRMKWVNASVLLDSEWEGVCSRGKGLVPTLMPRTQKLWFTVVSVQEFKDENHGCCDSLCLEYFASLQNIRLRIYNSSGSDAEEEEVKAALQRGADLHPNRPRLHAEPHQYCEYEMISAAQDEELAGTSEGD</sequence>
<dbReference type="PANTHER" id="PTHR23155:SF1228">
    <property type="entry name" value="NB-ARC DOMAIN CONTAINING PROTEIN, EXPRESSED"/>
    <property type="match status" value="1"/>
</dbReference>
<dbReference type="PANTHER" id="PTHR23155">
    <property type="entry name" value="DISEASE RESISTANCE PROTEIN RP"/>
    <property type="match status" value="1"/>
</dbReference>
<organism evidence="12 13">
    <name type="scientific">Urochloa decumbens</name>
    <dbReference type="NCBI Taxonomy" id="240449"/>
    <lineage>
        <taxon>Eukaryota</taxon>
        <taxon>Viridiplantae</taxon>
        <taxon>Streptophyta</taxon>
        <taxon>Embryophyta</taxon>
        <taxon>Tracheophyta</taxon>
        <taxon>Spermatophyta</taxon>
        <taxon>Magnoliopsida</taxon>
        <taxon>Liliopsida</taxon>
        <taxon>Poales</taxon>
        <taxon>Poaceae</taxon>
        <taxon>PACMAD clade</taxon>
        <taxon>Panicoideae</taxon>
        <taxon>Panicodae</taxon>
        <taxon>Paniceae</taxon>
        <taxon>Melinidinae</taxon>
        <taxon>Urochloa</taxon>
    </lineage>
</organism>
<keyword evidence="6 7" id="KW-0175">Coiled coil</keyword>
<evidence type="ECO:0000259" key="11">
    <source>
        <dbReference type="Pfam" id="PF23598"/>
    </source>
</evidence>
<dbReference type="InterPro" id="IPR058922">
    <property type="entry name" value="WHD_DRP"/>
</dbReference>
<keyword evidence="4" id="KW-0547">Nucleotide-binding</keyword>
<evidence type="ECO:0000256" key="4">
    <source>
        <dbReference type="ARBA" id="ARBA00022741"/>
    </source>
</evidence>
<evidence type="ECO:0000259" key="10">
    <source>
        <dbReference type="Pfam" id="PF23559"/>
    </source>
</evidence>
<feature type="coiled-coil region" evidence="7">
    <location>
        <begin position="19"/>
        <end position="53"/>
    </location>
</feature>
<dbReference type="Gene3D" id="3.40.50.300">
    <property type="entry name" value="P-loop containing nucleotide triphosphate hydrolases"/>
    <property type="match status" value="1"/>
</dbReference>
<dbReference type="GO" id="GO:0000166">
    <property type="term" value="F:nucleotide binding"/>
    <property type="evidence" value="ECO:0007669"/>
    <property type="project" value="UniProtKB-KW"/>
</dbReference>
<evidence type="ECO:0000256" key="7">
    <source>
        <dbReference type="SAM" id="Coils"/>
    </source>
</evidence>
<dbReference type="CDD" id="cd14798">
    <property type="entry name" value="RX-CC_like"/>
    <property type="match status" value="1"/>
</dbReference>
<evidence type="ECO:0000256" key="6">
    <source>
        <dbReference type="ARBA" id="ARBA00023054"/>
    </source>
</evidence>
<feature type="domain" description="Disease resistance N-terminal" evidence="9">
    <location>
        <begin position="7"/>
        <end position="96"/>
    </location>
</feature>
<evidence type="ECO:0000259" key="8">
    <source>
        <dbReference type="Pfam" id="PF00931"/>
    </source>
</evidence>
<dbReference type="InterPro" id="IPR002182">
    <property type="entry name" value="NB-ARC"/>
</dbReference>
<dbReference type="InterPro" id="IPR036388">
    <property type="entry name" value="WH-like_DNA-bd_sf"/>
</dbReference>
<dbReference type="Gene3D" id="1.20.5.4130">
    <property type="match status" value="1"/>
</dbReference>
<accession>A0ABC9H5G3</accession>
<evidence type="ECO:0000259" key="9">
    <source>
        <dbReference type="Pfam" id="PF18052"/>
    </source>
</evidence>
<dbReference type="Pfam" id="PF18052">
    <property type="entry name" value="Rx_N"/>
    <property type="match status" value="1"/>
</dbReference>
<dbReference type="InterPro" id="IPR041118">
    <property type="entry name" value="Rx_N"/>
</dbReference>
<dbReference type="Pfam" id="PF23598">
    <property type="entry name" value="LRR_14"/>
    <property type="match status" value="1"/>
</dbReference>
<reference evidence="12 13" key="1">
    <citation type="submission" date="2024-10" db="EMBL/GenBank/DDBJ databases">
        <authorList>
            <person name="Ryan C."/>
        </authorList>
    </citation>
    <scope>NUCLEOTIDE SEQUENCE [LARGE SCALE GENOMIC DNA]</scope>
</reference>
<dbReference type="SUPFAM" id="SSF52058">
    <property type="entry name" value="L domain-like"/>
    <property type="match status" value="1"/>
</dbReference>
<keyword evidence="3" id="KW-0677">Repeat</keyword>
<dbReference type="InterPro" id="IPR044974">
    <property type="entry name" value="Disease_R_plants"/>
</dbReference>
<dbReference type="InterPro" id="IPR038005">
    <property type="entry name" value="RX-like_CC"/>
</dbReference>
<dbReference type="GO" id="GO:0002758">
    <property type="term" value="P:innate immune response-activating signaling pathway"/>
    <property type="evidence" value="ECO:0007669"/>
    <property type="project" value="UniProtKB-ARBA"/>
</dbReference>
<feature type="domain" description="NB-ARC" evidence="8">
    <location>
        <begin position="162"/>
        <end position="259"/>
    </location>
</feature>
<dbReference type="InterPro" id="IPR027417">
    <property type="entry name" value="P-loop_NTPase"/>
</dbReference>
<evidence type="ECO:0000256" key="3">
    <source>
        <dbReference type="ARBA" id="ARBA00022737"/>
    </source>
</evidence>
<dbReference type="SUPFAM" id="SSF52540">
    <property type="entry name" value="P-loop containing nucleoside triphosphate hydrolases"/>
    <property type="match status" value="1"/>
</dbReference>
<dbReference type="PRINTS" id="PR00364">
    <property type="entry name" value="DISEASERSIST"/>
</dbReference>
<protein>
    <submittedName>
        <fullName evidence="12">Uncharacterized protein</fullName>
    </submittedName>
</protein>
<dbReference type="InterPro" id="IPR042197">
    <property type="entry name" value="Apaf_helical"/>
</dbReference>
<dbReference type="GO" id="GO:0042742">
    <property type="term" value="P:defense response to bacterium"/>
    <property type="evidence" value="ECO:0007669"/>
    <property type="project" value="UniProtKB-ARBA"/>
</dbReference>
<dbReference type="Pfam" id="PF23559">
    <property type="entry name" value="WHD_DRP"/>
    <property type="match status" value="1"/>
</dbReference>
<keyword evidence="5" id="KW-0611">Plant defense</keyword>
<feature type="domain" description="Disease resistance R13L4/SHOC-2-like LRR" evidence="11">
    <location>
        <begin position="492"/>
        <end position="923"/>
    </location>
</feature>
<comment type="similarity">
    <text evidence="1">Belongs to the disease resistance NB-LRR family.</text>
</comment>
<evidence type="ECO:0000256" key="1">
    <source>
        <dbReference type="ARBA" id="ARBA00008894"/>
    </source>
</evidence>
<dbReference type="GO" id="GO:0009626">
    <property type="term" value="P:plant-type hypersensitive response"/>
    <property type="evidence" value="ECO:0007669"/>
    <property type="project" value="UniProtKB-ARBA"/>
</dbReference>
<dbReference type="FunFam" id="1.10.10.10:FF:000322">
    <property type="entry name" value="Probable disease resistance protein At1g63360"/>
    <property type="match status" value="1"/>
</dbReference>
<dbReference type="Gene3D" id="1.10.8.430">
    <property type="entry name" value="Helical domain of apoptotic protease-activating factors"/>
    <property type="match status" value="1"/>
</dbReference>
<dbReference type="Gene3D" id="3.80.10.10">
    <property type="entry name" value="Ribonuclease Inhibitor"/>
    <property type="match status" value="1"/>
</dbReference>
<feature type="domain" description="Disease resistance protein winged helix" evidence="10">
    <location>
        <begin position="374"/>
        <end position="445"/>
    </location>
</feature>
<keyword evidence="2" id="KW-0433">Leucine-rich repeat</keyword>
<evidence type="ECO:0000256" key="5">
    <source>
        <dbReference type="ARBA" id="ARBA00022821"/>
    </source>
</evidence>
<evidence type="ECO:0000313" key="12">
    <source>
        <dbReference type="EMBL" id="CAM0149568.1"/>
    </source>
</evidence>
<comment type="caution">
    <text evidence="12">The sequence shown here is derived from an EMBL/GenBank/DDBJ whole genome shotgun (WGS) entry which is preliminary data.</text>
</comment>
<evidence type="ECO:0000313" key="13">
    <source>
        <dbReference type="Proteomes" id="UP001497457"/>
    </source>
</evidence>
<dbReference type="InterPro" id="IPR032675">
    <property type="entry name" value="LRR_dom_sf"/>
</dbReference>
<name>A0ABC9H5G3_9POAL</name>
<dbReference type="AlphaFoldDB" id="A0ABC9H5G3"/>
<evidence type="ECO:0000256" key="2">
    <source>
        <dbReference type="ARBA" id="ARBA00022614"/>
    </source>
</evidence>
<gene>
    <name evidence="12" type="ORF">URODEC1_LOCUS122737</name>
</gene>
<dbReference type="Pfam" id="PF00931">
    <property type="entry name" value="NB-ARC"/>
    <property type="match status" value="1"/>
</dbReference>
<dbReference type="EMBL" id="CAXIPR030002257">
    <property type="protein sequence ID" value="CAM0149568.1"/>
    <property type="molecule type" value="Genomic_DNA"/>
</dbReference>
<proteinExistence type="inferred from homology"/>
<keyword evidence="13" id="KW-1185">Reference proteome</keyword>
<dbReference type="Gene3D" id="1.10.10.10">
    <property type="entry name" value="Winged helix-like DNA-binding domain superfamily/Winged helix DNA-binding domain"/>
    <property type="match status" value="1"/>
</dbReference>
<dbReference type="InterPro" id="IPR055414">
    <property type="entry name" value="LRR_R13L4/SHOC2-like"/>
</dbReference>